<evidence type="ECO:0000313" key="5">
    <source>
        <dbReference type="Proteomes" id="UP000000600"/>
    </source>
</evidence>
<organism evidence="4 5">
    <name type="scientific">Paramecium tetraurelia</name>
    <dbReference type="NCBI Taxonomy" id="5888"/>
    <lineage>
        <taxon>Eukaryota</taxon>
        <taxon>Sar</taxon>
        <taxon>Alveolata</taxon>
        <taxon>Ciliophora</taxon>
        <taxon>Intramacronucleata</taxon>
        <taxon>Oligohymenophorea</taxon>
        <taxon>Peniculida</taxon>
        <taxon>Parameciidae</taxon>
        <taxon>Paramecium</taxon>
    </lineage>
</organism>
<dbReference type="Proteomes" id="UP000000600">
    <property type="component" value="Unassembled WGS sequence"/>
</dbReference>
<keyword evidence="1" id="KW-0677">Repeat</keyword>
<feature type="compositionally biased region" description="Basic and acidic residues" evidence="2">
    <location>
        <begin position="166"/>
        <end position="178"/>
    </location>
</feature>
<dbReference type="OrthoDB" id="203073at2759"/>
<dbReference type="AlphaFoldDB" id="A0D9D8"/>
<dbReference type="EMBL" id="CT868341">
    <property type="protein sequence ID" value="CAK79655.1"/>
    <property type="molecule type" value="Genomic_DNA"/>
</dbReference>
<dbReference type="STRING" id="5888.A0D9D8"/>
<dbReference type="Gene3D" id="2.20.110.10">
    <property type="entry name" value="Histone H3 K4-specific methyltransferase SET7/9 N-terminal domain"/>
    <property type="match status" value="5"/>
</dbReference>
<dbReference type="Pfam" id="PF02493">
    <property type="entry name" value="MORN"/>
    <property type="match status" value="9"/>
</dbReference>
<dbReference type="SUPFAM" id="SSF82185">
    <property type="entry name" value="Histone H3 K4-specific methyltransferase SET7/9 N-terminal domain"/>
    <property type="match status" value="2"/>
</dbReference>
<dbReference type="OMA" id="RFHDCIE"/>
<dbReference type="SMART" id="SM00698">
    <property type="entry name" value="MORN"/>
    <property type="match status" value="9"/>
</dbReference>
<keyword evidence="3" id="KW-1133">Transmembrane helix</keyword>
<reference evidence="4 5" key="1">
    <citation type="journal article" date="2006" name="Nature">
        <title>Global trends of whole-genome duplications revealed by the ciliate Paramecium tetraurelia.</title>
        <authorList>
            <consortium name="Genoscope"/>
            <person name="Aury J.-M."/>
            <person name="Jaillon O."/>
            <person name="Duret L."/>
            <person name="Noel B."/>
            <person name="Jubin C."/>
            <person name="Porcel B.M."/>
            <person name="Segurens B."/>
            <person name="Daubin V."/>
            <person name="Anthouard V."/>
            <person name="Aiach N."/>
            <person name="Arnaiz O."/>
            <person name="Billaut A."/>
            <person name="Beisson J."/>
            <person name="Blanc I."/>
            <person name="Bouhouche K."/>
            <person name="Camara F."/>
            <person name="Duharcourt S."/>
            <person name="Guigo R."/>
            <person name="Gogendeau D."/>
            <person name="Katinka M."/>
            <person name="Keller A.-M."/>
            <person name="Kissmehl R."/>
            <person name="Klotz C."/>
            <person name="Koll F."/>
            <person name="Le Moue A."/>
            <person name="Lepere C."/>
            <person name="Malinsky S."/>
            <person name="Nowacki M."/>
            <person name="Nowak J.K."/>
            <person name="Plattner H."/>
            <person name="Poulain J."/>
            <person name="Ruiz F."/>
            <person name="Serrano V."/>
            <person name="Zagulski M."/>
            <person name="Dessen P."/>
            <person name="Betermier M."/>
            <person name="Weissenbach J."/>
            <person name="Scarpelli C."/>
            <person name="Schachter V."/>
            <person name="Sperling L."/>
            <person name="Meyer E."/>
            <person name="Cohen J."/>
            <person name="Wincker P."/>
        </authorList>
    </citation>
    <scope>NUCLEOTIDE SEQUENCE [LARGE SCALE GENOMIC DNA]</scope>
    <source>
        <strain evidence="4 5">Stock d4-2</strain>
    </source>
</reference>
<evidence type="ECO:0000256" key="3">
    <source>
        <dbReference type="SAM" id="Phobius"/>
    </source>
</evidence>
<dbReference type="PANTHER" id="PTHR43215">
    <property type="entry name" value="RADIAL SPOKE HEAD 1 HOMOLOG"/>
    <property type="match status" value="1"/>
</dbReference>
<evidence type="ECO:0000313" key="4">
    <source>
        <dbReference type="EMBL" id="CAK79655.1"/>
    </source>
</evidence>
<keyword evidence="3" id="KW-0472">Membrane</keyword>
<sequence>MSVNSYFQIHMQVNYDCPKLAQKCSPIYWIIKLFMLGLVLLNLLQLSFTPNDDISEQLFKDRVSYFDILILLKNIQPMGATCCTGTPQTQEILTNAPIQYEVQVKGKDHLETVKPIEGRADNIEKDPVKPQESQNVQIQEPPLSANPPDDALREQQRQQIWSHGPNPEDAKQYDKDPFIENDQVRKTLEKLGNYHYDETSVSRFHDCIELGPYQFENGAIYVGQWKNHQRWGKGKQYWPDGSVYEGFWSSHTANGKGRLIHADGDAYDGDWVDDRAQGQGTYYHVDGAKYEGDWLEDQQHGKGTEMWPDGAQYVGSYVNGKKDGKGKFKWSDGATYEGDFRDNNIEGFGEYVWADGRRYKGQWLNNKMHGKGDFNWPDGKQYSGDYVEDKKEGYGIFKWSDGKQYKGYWKDGKQHGRGILVDRESREVEAEWVEGRRVRSDN</sequence>
<proteinExistence type="predicted"/>
<keyword evidence="3" id="KW-0812">Transmembrane</keyword>
<dbReference type="InterPro" id="IPR003409">
    <property type="entry name" value="MORN"/>
</dbReference>
<dbReference type="HOGENOM" id="CLU_032017_1_1_1"/>
<dbReference type="RefSeq" id="XP_001447052.1">
    <property type="nucleotide sequence ID" value="XM_001447015.2"/>
</dbReference>
<feature type="compositionally biased region" description="Basic and acidic residues" evidence="2">
    <location>
        <begin position="116"/>
        <end position="129"/>
    </location>
</feature>
<evidence type="ECO:0008006" key="6">
    <source>
        <dbReference type="Google" id="ProtNLM"/>
    </source>
</evidence>
<accession>A0D9D8</accession>
<dbReference type="KEGG" id="ptm:GSPATT00014585001"/>
<keyword evidence="5" id="KW-1185">Reference proteome</keyword>
<dbReference type="PANTHER" id="PTHR43215:SF14">
    <property type="entry name" value="RADIAL SPOKE HEAD 1 HOMOLOG"/>
    <property type="match status" value="1"/>
</dbReference>
<name>A0D9D8_PARTE</name>
<dbReference type="GeneID" id="5032837"/>
<gene>
    <name evidence="4" type="ORF">GSPATT00014585001</name>
</gene>
<evidence type="ECO:0000256" key="1">
    <source>
        <dbReference type="ARBA" id="ARBA00022737"/>
    </source>
</evidence>
<dbReference type="eggNOG" id="KOG0229">
    <property type="taxonomic scope" value="Eukaryota"/>
</dbReference>
<feature type="region of interest" description="Disordered" evidence="2">
    <location>
        <begin position="116"/>
        <end position="178"/>
    </location>
</feature>
<protein>
    <recommendedName>
        <fullName evidence="6">MORN repeat protein</fullName>
    </recommendedName>
</protein>
<evidence type="ECO:0000256" key="2">
    <source>
        <dbReference type="SAM" id="MobiDB-lite"/>
    </source>
</evidence>
<feature type="transmembrane region" description="Helical" evidence="3">
    <location>
        <begin position="27"/>
        <end position="48"/>
    </location>
</feature>
<dbReference type="InParanoid" id="A0D9D8"/>